<dbReference type="Proteomes" id="UP000250321">
    <property type="component" value="Unassembled WGS sequence"/>
</dbReference>
<comment type="caution">
    <text evidence="1">The sequence shown here is derived from an EMBL/GenBank/DDBJ whole genome shotgun (WGS) entry which is preliminary data.</text>
</comment>
<evidence type="ECO:0000313" key="2">
    <source>
        <dbReference type="Proteomes" id="UP000250321"/>
    </source>
</evidence>
<protein>
    <submittedName>
        <fullName evidence="1">Uncharacterized protein</fullName>
    </submittedName>
</protein>
<dbReference type="EMBL" id="PJQY01001873">
    <property type="protein sequence ID" value="PQP98733.1"/>
    <property type="molecule type" value="Genomic_DNA"/>
</dbReference>
<gene>
    <name evidence="1" type="ORF">Pyn_40467</name>
</gene>
<sequence>MWREFRAWRGAGAVLLGGDEGEAGGGGGGVRHLLVGVCGGGRDQSAGEVQTWLPYSLHTGVAVFSLLLSHLPPHVPSSIPASIATTTRHGQWFPANSCAGKRSIELATVHNMYVT</sequence>
<accession>A0A314Y4B7</accession>
<proteinExistence type="predicted"/>
<evidence type="ECO:0000313" key="1">
    <source>
        <dbReference type="EMBL" id="PQP98733.1"/>
    </source>
</evidence>
<keyword evidence="2" id="KW-1185">Reference proteome</keyword>
<organism evidence="1 2">
    <name type="scientific">Prunus yedoensis var. nudiflora</name>
    <dbReference type="NCBI Taxonomy" id="2094558"/>
    <lineage>
        <taxon>Eukaryota</taxon>
        <taxon>Viridiplantae</taxon>
        <taxon>Streptophyta</taxon>
        <taxon>Embryophyta</taxon>
        <taxon>Tracheophyta</taxon>
        <taxon>Spermatophyta</taxon>
        <taxon>Magnoliopsida</taxon>
        <taxon>eudicotyledons</taxon>
        <taxon>Gunneridae</taxon>
        <taxon>Pentapetalae</taxon>
        <taxon>rosids</taxon>
        <taxon>fabids</taxon>
        <taxon>Rosales</taxon>
        <taxon>Rosaceae</taxon>
        <taxon>Amygdaloideae</taxon>
        <taxon>Amygdaleae</taxon>
        <taxon>Prunus</taxon>
    </lineage>
</organism>
<dbReference type="AlphaFoldDB" id="A0A314Y4B7"/>
<name>A0A314Y4B7_PRUYE</name>
<reference evidence="1 2" key="1">
    <citation type="submission" date="2018-02" db="EMBL/GenBank/DDBJ databases">
        <title>Draft genome of wild Prunus yedoensis var. nudiflora.</title>
        <authorList>
            <person name="Baek S."/>
            <person name="Kim J.-H."/>
            <person name="Choi K."/>
            <person name="Kim G.-B."/>
            <person name="Cho A."/>
            <person name="Jang H."/>
            <person name="Shin C.-H."/>
            <person name="Yu H.-J."/>
            <person name="Mun J.-H."/>
        </authorList>
    </citation>
    <scope>NUCLEOTIDE SEQUENCE [LARGE SCALE GENOMIC DNA]</scope>
    <source>
        <strain evidence="2">cv. Jeju island</strain>
        <tissue evidence="1">Leaf</tissue>
    </source>
</reference>